<evidence type="ECO:0000313" key="11">
    <source>
        <dbReference type="EMBL" id="KAG8099322.1"/>
    </source>
</evidence>
<accession>A0A8J5X7R1</accession>
<feature type="domain" description="B30.2/SPRY" evidence="10">
    <location>
        <begin position="76"/>
        <end position="269"/>
    </location>
</feature>
<dbReference type="GO" id="GO:0051603">
    <property type="term" value="P:proteolysis involved in protein catabolic process"/>
    <property type="evidence" value="ECO:0007669"/>
    <property type="project" value="TreeGrafter"/>
</dbReference>
<dbReference type="OrthoDB" id="258495at2759"/>
<keyword evidence="6" id="KW-0833">Ubl conjugation pathway</keyword>
<proteinExistence type="predicted"/>
<evidence type="ECO:0000259" key="9">
    <source>
        <dbReference type="PROSITE" id="PS50089"/>
    </source>
</evidence>
<organism evidence="11 12">
    <name type="scientific">Zizania palustris</name>
    <name type="common">Northern wild rice</name>
    <dbReference type="NCBI Taxonomy" id="103762"/>
    <lineage>
        <taxon>Eukaryota</taxon>
        <taxon>Viridiplantae</taxon>
        <taxon>Streptophyta</taxon>
        <taxon>Embryophyta</taxon>
        <taxon>Tracheophyta</taxon>
        <taxon>Spermatophyta</taxon>
        <taxon>Magnoliopsida</taxon>
        <taxon>Liliopsida</taxon>
        <taxon>Poales</taxon>
        <taxon>Poaceae</taxon>
        <taxon>BOP clade</taxon>
        <taxon>Oryzoideae</taxon>
        <taxon>Oryzeae</taxon>
        <taxon>Zizaniinae</taxon>
        <taxon>Zizania</taxon>
    </lineage>
</organism>
<dbReference type="CDD" id="cd16541">
    <property type="entry name" value="RING-HC_RNF123"/>
    <property type="match status" value="1"/>
</dbReference>
<dbReference type="InterPro" id="IPR045129">
    <property type="entry name" value="RNF123/RKP/RSPRY1"/>
</dbReference>
<evidence type="ECO:0000256" key="5">
    <source>
        <dbReference type="ARBA" id="ARBA00022771"/>
    </source>
</evidence>
<dbReference type="PROSITE" id="PS50188">
    <property type="entry name" value="B302_SPRY"/>
    <property type="match status" value="1"/>
</dbReference>
<keyword evidence="4" id="KW-0479">Metal-binding</keyword>
<name>A0A8J5X7R1_ZIZPA</name>
<feature type="domain" description="RING-type" evidence="9">
    <location>
        <begin position="1035"/>
        <end position="1073"/>
    </location>
</feature>
<keyword evidence="7" id="KW-0862">Zinc</keyword>
<keyword evidence="3" id="KW-0808">Transferase</keyword>
<dbReference type="Proteomes" id="UP000729402">
    <property type="component" value="Unassembled WGS sequence"/>
</dbReference>
<evidence type="ECO:0000256" key="6">
    <source>
        <dbReference type="ARBA" id="ARBA00022786"/>
    </source>
</evidence>
<comment type="caution">
    <text evidence="11">The sequence shown here is derived from an EMBL/GenBank/DDBJ whole genome shotgun (WGS) entry which is preliminary data.</text>
</comment>
<evidence type="ECO:0000259" key="10">
    <source>
        <dbReference type="PROSITE" id="PS50188"/>
    </source>
</evidence>
<evidence type="ECO:0000256" key="1">
    <source>
        <dbReference type="ARBA" id="ARBA00000900"/>
    </source>
</evidence>
<dbReference type="EMBL" id="JAAALK010000079">
    <property type="protein sequence ID" value="KAG8099322.1"/>
    <property type="molecule type" value="Genomic_DNA"/>
</dbReference>
<dbReference type="InterPro" id="IPR001841">
    <property type="entry name" value="Znf_RING"/>
</dbReference>
<sequence>MSSSGRSGFFPGLAVLLSDDEAKVSPQKSHLVSYHDEIGHQDIERTIEHIFDLPHKSVVRPPGLIDVGFVRSVLRKQARKFDLGCDKDTRKYDDGVLIVDKGAGKKKVVLDDSSICGKFKSIWGPLLVESSAPFSSARANACVWNGKWMYEVTLETSGVQQLGWATLLCPFTDQKGVGDADDSYAFDGRRVTKWNNEPKPYGQLWATGDVIGCCINLDAGEISFYRNGIFLGVAFDGIHKVGPRKGYYPAISLSEVPRLQFITAGTHCGTFLHTDVMHLWWKSEDFAFSLEGFLTMKIPNKQDLQYLVPSVWWPGSSEDEVSMTLSMTTLSDAIKKIEEKHRELCSLVICFVPPASPPQLPGSVFRSFVQNSILKARGGDHRIAVNGTFNDTVLVSLYTVILHLLSEGFSMDSSGPASSSRVNYGNGVGFLHKGGKRRFPTQLLFRNDAYYSVIPRIGGSLNHLLMFYQVDTKEDEVQWDEGCMNDEETRITHTTVQKPCCCSITDVTVGLRFRENAKYIPSTSKGPCKPMHERSAHAAAECSGRSLSDEIEDKPSTSAQSEIEYGYQALHYLESVSLTNQFSSEALKEEELLDFMLLLYHLGVSPNFRQAFYFMSQQSQSISLLEETDRQIREKSCMDQVRRLKEARNTYHEDLVDCVRHCVWYRATIFLHGSKGECMQLFYVESLVDCFHALRRSDPPFVSSAVFLKHGLASFVTLVVKHFDDPRIVSADLKDLLLQSISVLVQYREFMFVFENNWEAINRMPRSLLSAFDNRSWIPVTNILFQLCKDVGFASSKNAESSSAIFQVLLRETCIHEQELFLSFLNRLFNTLSWTMTEFSMSIREMQDKHQVADLQQRKCSVIFDISCSLARILEFCTREIPNAFLMGPDMNLRRLTELIVFILNHIISAADAEFFDMTLRRPGQHQEKTNRTMILAPLVGIILNLMECSSTSGHMELNDVIAVFTSMDCPATIHFGLQYLLSYNWSNVLRGDASLAKLAQLEEFSHYFRRMAASVDGDEEQGFGTGGEDEDDNCCICYNCGSDTTFEPCHHRSCYGCISRHLLNSQRCFFCNAVVTSVTRIADS</sequence>
<keyword evidence="12" id="KW-1185">Reference proteome</keyword>
<evidence type="ECO:0000256" key="8">
    <source>
        <dbReference type="PROSITE-ProRule" id="PRU00175"/>
    </source>
</evidence>
<reference evidence="11" key="2">
    <citation type="submission" date="2021-02" db="EMBL/GenBank/DDBJ databases">
        <authorList>
            <person name="Kimball J.A."/>
            <person name="Haas M.W."/>
            <person name="Macchietto M."/>
            <person name="Kono T."/>
            <person name="Duquette J."/>
            <person name="Shao M."/>
        </authorList>
    </citation>
    <scope>NUCLEOTIDE SEQUENCE</scope>
    <source>
        <tissue evidence="11">Fresh leaf tissue</tissue>
    </source>
</reference>
<dbReference type="SMART" id="SM00449">
    <property type="entry name" value="SPRY"/>
    <property type="match status" value="1"/>
</dbReference>
<evidence type="ECO:0000256" key="3">
    <source>
        <dbReference type="ARBA" id="ARBA00022679"/>
    </source>
</evidence>
<evidence type="ECO:0000313" key="12">
    <source>
        <dbReference type="Proteomes" id="UP000729402"/>
    </source>
</evidence>
<protein>
    <recommendedName>
        <fullName evidence="2">RING-type E3 ubiquitin transferase</fullName>
        <ecNumber evidence="2">2.3.2.27</ecNumber>
    </recommendedName>
</protein>
<comment type="catalytic activity">
    <reaction evidence="1">
        <text>S-ubiquitinyl-[E2 ubiquitin-conjugating enzyme]-L-cysteine + [acceptor protein]-L-lysine = [E2 ubiquitin-conjugating enzyme]-L-cysteine + N(6)-ubiquitinyl-[acceptor protein]-L-lysine.</text>
        <dbReference type="EC" id="2.3.2.27"/>
    </reaction>
</comment>
<keyword evidence="5 8" id="KW-0863">Zinc-finger</keyword>
<dbReference type="GO" id="GO:0008270">
    <property type="term" value="F:zinc ion binding"/>
    <property type="evidence" value="ECO:0007669"/>
    <property type="project" value="UniProtKB-KW"/>
</dbReference>
<dbReference type="Pfam" id="PF19322">
    <property type="entry name" value="RKP_N"/>
    <property type="match status" value="1"/>
</dbReference>
<dbReference type="Pfam" id="PF13920">
    <property type="entry name" value="zf-C3HC4_3"/>
    <property type="match status" value="1"/>
</dbReference>
<dbReference type="Pfam" id="PF25576">
    <property type="entry name" value="TPR_RNF123"/>
    <property type="match status" value="1"/>
</dbReference>
<evidence type="ECO:0000256" key="2">
    <source>
        <dbReference type="ARBA" id="ARBA00012483"/>
    </source>
</evidence>
<dbReference type="EC" id="2.3.2.27" evidence="2"/>
<dbReference type="PANTHER" id="PTHR13363">
    <property type="entry name" value="RING FINGER AND SRY DOMAIN-CONTAINING"/>
    <property type="match status" value="1"/>
</dbReference>
<dbReference type="GO" id="GO:0005737">
    <property type="term" value="C:cytoplasm"/>
    <property type="evidence" value="ECO:0007669"/>
    <property type="project" value="TreeGrafter"/>
</dbReference>
<dbReference type="InterPro" id="IPR001870">
    <property type="entry name" value="B30.2/SPRY"/>
</dbReference>
<dbReference type="Pfam" id="PF00622">
    <property type="entry name" value="SPRY"/>
    <property type="match status" value="1"/>
</dbReference>
<dbReference type="InterPro" id="IPR045737">
    <property type="entry name" value="RKP_N"/>
</dbReference>
<dbReference type="FunFam" id="3.30.40.10:FF:000133">
    <property type="entry name" value="E3 ubiquitin-protein ligase RNF123"/>
    <property type="match status" value="1"/>
</dbReference>
<dbReference type="GO" id="GO:0061630">
    <property type="term" value="F:ubiquitin protein ligase activity"/>
    <property type="evidence" value="ECO:0007669"/>
    <property type="project" value="UniProtKB-EC"/>
</dbReference>
<dbReference type="PANTHER" id="PTHR13363:SF5">
    <property type="entry name" value="E3 UBIQUITIN-PROTEIN LIGASE RNF123"/>
    <property type="match status" value="1"/>
</dbReference>
<dbReference type="GO" id="GO:0016567">
    <property type="term" value="P:protein ubiquitination"/>
    <property type="evidence" value="ECO:0007669"/>
    <property type="project" value="UniProtKB-ARBA"/>
</dbReference>
<dbReference type="InterPro" id="IPR057987">
    <property type="entry name" value="TPR_RNF123/RKP"/>
</dbReference>
<dbReference type="AlphaFoldDB" id="A0A8J5X7R1"/>
<gene>
    <name evidence="11" type="ORF">GUJ93_ZPchr0013g35101</name>
</gene>
<dbReference type="PROSITE" id="PS50089">
    <property type="entry name" value="ZF_RING_2"/>
    <property type="match status" value="1"/>
</dbReference>
<dbReference type="InterPro" id="IPR003877">
    <property type="entry name" value="SPRY_dom"/>
</dbReference>
<reference evidence="11" key="1">
    <citation type="journal article" date="2021" name="bioRxiv">
        <title>Whole Genome Assembly and Annotation of Northern Wild Rice, Zizania palustris L., Supports a Whole Genome Duplication in the Zizania Genus.</title>
        <authorList>
            <person name="Haas M."/>
            <person name="Kono T."/>
            <person name="Macchietto M."/>
            <person name="Millas R."/>
            <person name="McGilp L."/>
            <person name="Shao M."/>
            <person name="Duquette J."/>
            <person name="Hirsch C.N."/>
            <person name="Kimball J."/>
        </authorList>
    </citation>
    <scope>NUCLEOTIDE SEQUENCE</scope>
    <source>
        <tissue evidence="11">Fresh leaf tissue</tissue>
    </source>
</reference>
<evidence type="ECO:0000256" key="7">
    <source>
        <dbReference type="ARBA" id="ARBA00022833"/>
    </source>
</evidence>
<evidence type="ECO:0000256" key="4">
    <source>
        <dbReference type="ARBA" id="ARBA00022723"/>
    </source>
</evidence>